<gene>
    <name evidence="5" type="ORF">OM075_05340</name>
</gene>
<accession>A0AAE3M2E8</accession>
<dbReference type="SUPFAM" id="SSF46689">
    <property type="entry name" value="Homeodomain-like"/>
    <property type="match status" value="1"/>
</dbReference>
<sequence>MNHSVKTYGLSNQSGDRVEFILKDIGEVFDHLNGIDDDPHRHDYFTMVLVKQGKGLHYIDFNKFEINNYSLHLVFPGQVHQISTPQKPDGWVMNFSSDFLLQNNIHQKIVDKVYLYNTYGYSPPLHLPPNDYQDLENIIQQVKYYSNKDISFQYDALGALLKLFFIRITSLCSLQNSVELERATGSNSLFVNFKRLIEEKYTTLHKVSEYADILAVSSDYLNKYVKTQSGKSAKEFIQDKILVEAKRILLFTDNSNKELAFDLGFEEPSHFSNFFKKNVGETPGQFRSQSRNKTP</sequence>
<dbReference type="InterPro" id="IPR009057">
    <property type="entry name" value="Homeodomain-like_sf"/>
</dbReference>
<evidence type="ECO:0000256" key="2">
    <source>
        <dbReference type="ARBA" id="ARBA00023125"/>
    </source>
</evidence>
<dbReference type="SMART" id="SM00342">
    <property type="entry name" value="HTH_ARAC"/>
    <property type="match status" value="1"/>
</dbReference>
<keyword evidence="1" id="KW-0805">Transcription regulation</keyword>
<dbReference type="Pfam" id="PF12833">
    <property type="entry name" value="HTH_18"/>
    <property type="match status" value="1"/>
</dbReference>
<dbReference type="InterPro" id="IPR037923">
    <property type="entry name" value="HTH-like"/>
</dbReference>
<dbReference type="SUPFAM" id="SSF51215">
    <property type="entry name" value="Regulatory protein AraC"/>
    <property type="match status" value="1"/>
</dbReference>
<protein>
    <submittedName>
        <fullName evidence="5">AraC family transcriptional regulator</fullName>
    </submittedName>
</protein>
<dbReference type="Pfam" id="PF02311">
    <property type="entry name" value="AraC_binding"/>
    <property type="match status" value="1"/>
</dbReference>
<evidence type="ECO:0000256" key="1">
    <source>
        <dbReference type="ARBA" id="ARBA00023015"/>
    </source>
</evidence>
<dbReference type="PROSITE" id="PS01124">
    <property type="entry name" value="HTH_ARAC_FAMILY_2"/>
    <property type="match status" value="1"/>
</dbReference>
<dbReference type="Gene3D" id="1.10.10.60">
    <property type="entry name" value="Homeodomain-like"/>
    <property type="match status" value="1"/>
</dbReference>
<dbReference type="RefSeq" id="WP_301189450.1">
    <property type="nucleotide sequence ID" value="NZ_JAPDPJ010000007.1"/>
</dbReference>
<reference evidence="5" key="1">
    <citation type="submission" date="2022-10" db="EMBL/GenBank/DDBJ databases">
        <authorList>
            <person name="Yu W.X."/>
        </authorList>
    </citation>
    <scope>NUCLEOTIDE SEQUENCE</scope>
    <source>
        <strain evidence="5">AAT</strain>
    </source>
</reference>
<organism evidence="5 6">
    <name type="scientific">Plebeiibacterium sediminum</name>
    <dbReference type="NCBI Taxonomy" id="2992112"/>
    <lineage>
        <taxon>Bacteria</taxon>
        <taxon>Pseudomonadati</taxon>
        <taxon>Bacteroidota</taxon>
        <taxon>Bacteroidia</taxon>
        <taxon>Marinilabiliales</taxon>
        <taxon>Marinilabiliaceae</taxon>
        <taxon>Plebeiibacterium</taxon>
    </lineage>
</organism>
<keyword evidence="6" id="KW-1185">Reference proteome</keyword>
<keyword evidence="3" id="KW-0804">Transcription</keyword>
<dbReference type="InterPro" id="IPR003313">
    <property type="entry name" value="AraC-bd"/>
</dbReference>
<evidence type="ECO:0000313" key="6">
    <source>
        <dbReference type="Proteomes" id="UP001209229"/>
    </source>
</evidence>
<dbReference type="InterPro" id="IPR018060">
    <property type="entry name" value="HTH_AraC"/>
</dbReference>
<evidence type="ECO:0000256" key="3">
    <source>
        <dbReference type="ARBA" id="ARBA00023163"/>
    </source>
</evidence>
<keyword evidence="2" id="KW-0238">DNA-binding</keyword>
<evidence type="ECO:0000313" key="5">
    <source>
        <dbReference type="EMBL" id="MCW3785879.1"/>
    </source>
</evidence>
<proteinExistence type="predicted"/>
<dbReference type="PANTHER" id="PTHR43280">
    <property type="entry name" value="ARAC-FAMILY TRANSCRIPTIONAL REGULATOR"/>
    <property type="match status" value="1"/>
</dbReference>
<evidence type="ECO:0000259" key="4">
    <source>
        <dbReference type="PROSITE" id="PS01124"/>
    </source>
</evidence>
<dbReference type="AlphaFoldDB" id="A0AAE3M2E8"/>
<dbReference type="EMBL" id="JAPDPJ010000007">
    <property type="protein sequence ID" value="MCW3785879.1"/>
    <property type="molecule type" value="Genomic_DNA"/>
</dbReference>
<name>A0AAE3M2E8_9BACT</name>
<dbReference type="GO" id="GO:0003700">
    <property type="term" value="F:DNA-binding transcription factor activity"/>
    <property type="evidence" value="ECO:0007669"/>
    <property type="project" value="InterPro"/>
</dbReference>
<dbReference type="PANTHER" id="PTHR43280:SF32">
    <property type="entry name" value="TRANSCRIPTIONAL REGULATORY PROTEIN"/>
    <property type="match status" value="1"/>
</dbReference>
<feature type="domain" description="HTH araC/xylS-type" evidence="4">
    <location>
        <begin position="191"/>
        <end position="289"/>
    </location>
</feature>
<dbReference type="Proteomes" id="UP001209229">
    <property type="component" value="Unassembled WGS sequence"/>
</dbReference>
<dbReference type="GO" id="GO:0043565">
    <property type="term" value="F:sequence-specific DNA binding"/>
    <property type="evidence" value="ECO:0007669"/>
    <property type="project" value="InterPro"/>
</dbReference>
<comment type="caution">
    <text evidence="5">The sequence shown here is derived from an EMBL/GenBank/DDBJ whole genome shotgun (WGS) entry which is preliminary data.</text>
</comment>